<evidence type="ECO:0000313" key="4">
    <source>
        <dbReference type="EMBL" id="GAJ15209.1"/>
    </source>
</evidence>
<organism evidence="4">
    <name type="scientific">marine sediment metagenome</name>
    <dbReference type="NCBI Taxonomy" id="412755"/>
    <lineage>
        <taxon>unclassified sequences</taxon>
        <taxon>metagenomes</taxon>
        <taxon>ecological metagenomes</taxon>
    </lineage>
</organism>
<dbReference type="PANTHER" id="PTHR33217">
    <property type="entry name" value="TRANSPOSASE FOR INSERTION SEQUENCE ELEMENT IS1081"/>
    <property type="match status" value="1"/>
</dbReference>
<evidence type="ECO:0000256" key="3">
    <source>
        <dbReference type="ARBA" id="ARBA00023172"/>
    </source>
</evidence>
<dbReference type="GO" id="GO:0004803">
    <property type="term" value="F:transposase activity"/>
    <property type="evidence" value="ECO:0007669"/>
    <property type="project" value="InterPro"/>
</dbReference>
<gene>
    <name evidence="4" type="ORF">S12H4_44433</name>
</gene>
<feature type="non-terminal residue" evidence="4">
    <location>
        <position position="224"/>
    </location>
</feature>
<keyword evidence="3" id="KW-0233">DNA recombination</keyword>
<dbReference type="InterPro" id="IPR001207">
    <property type="entry name" value="Transposase_mutator"/>
</dbReference>
<protein>
    <recommendedName>
        <fullName evidence="5">Mutator family transposase</fullName>
    </recommendedName>
</protein>
<keyword evidence="1" id="KW-0815">Transposition</keyword>
<accession>X1UCI1</accession>
<dbReference type="Pfam" id="PF00872">
    <property type="entry name" value="Transposase_mut"/>
    <property type="match status" value="1"/>
</dbReference>
<comment type="caution">
    <text evidence="4">The sequence shown here is derived from an EMBL/GenBank/DDBJ whole genome shotgun (WGS) entry which is preliminary data.</text>
</comment>
<dbReference type="GO" id="GO:0006313">
    <property type="term" value="P:DNA transposition"/>
    <property type="evidence" value="ECO:0007669"/>
    <property type="project" value="InterPro"/>
</dbReference>
<name>X1UCI1_9ZZZZ</name>
<keyword evidence="2" id="KW-0238">DNA-binding</keyword>
<proteinExistence type="predicted"/>
<dbReference type="AlphaFoldDB" id="X1UCI1"/>
<evidence type="ECO:0000256" key="1">
    <source>
        <dbReference type="ARBA" id="ARBA00022578"/>
    </source>
</evidence>
<evidence type="ECO:0008006" key="5">
    <source>
        <dbReference type="Google" id="ProtNLM"/>
    </source>
</evidence>
<reference evidence="4" key="1">
    <citation type="journal article" date="2014" name="Front. Microbiol.">
        <title>High frequency of phylogenetically diverse reductive dehalogenase-homologous genes in deep subseafloor sedimentary metagenomes.</title>
        <authorList>
            <person name="Kawai M."/>
            <person name="Futagami T."/>
            <person name="Toyoda A."/>
            <person name="Takaki Y."/>
            <person name="Nishi S."/>
            <person name="Hori S."/>
            <person name="Arai W."/>
            <person name="Tsubouchi T."/>
            <person name="Morono Y."/>
            <person name="Uchiyama I."/>
            <person name="Ito T."/>
            <person name="Fujiyama A."/>
            <person name="Inagaki F."/>
            <person name="Takami H."/>
        </authorList>
    </citation>
    <scope>NUCLEOTIDE SEQUENCE</scope>
    <source>
        <strain evidence="4">Expedition CK06-06</strain>
    </source>
</reference>
<dbReference type="GO" id="GO:0003677">
    <property type="term" value="F:DNA binding"/>
    <property type="evidence" value="ECO:0007669"/>
    <property type="project" value="UniProtKB-KW"/>
</dbReference>
<dbReference type="PANTHER" id="PTHR33217:SF9">
    <property type="entry name" value="MUTATOR FAMILY TRANSPOSASE"/>
    <property type="match status" value="1"/>
</dbReference>
<sequence>MGKQTTTGNQASRIVWDNLEEWVRRKVQEFIQSLLEEEIAELLGRKKSERQKGVDSSPGYRNGYGKERKLTLGCGTITLRRPRVRGLLERFESRVLPLFARRAKGVSKLIPRLYLHGLSLGDFDLALRGLLGENAPLSASTVARLKEGWQAEWHEWKRHSLEGLQVVYLWVDGVYVKAGLEKQKAALLVVIGGLLDGRKVVLAVEPGYRESNESWSEVLRDLKE</sequence>
<dbReference type="EMBL" id="BARW01027376">
    <property type="protein sequence ID" value="GAJ15209.1"/>
    <property type="molecule type" value="Genomic_DNA"/>
</dbReference>
<evidence type="ECO:0000256" key="2">
    <source>
        <dbReference type="ARBA" id="ARBA00023125"/>
    </source>
</evidence>